<proteinExistence type="inferred from homology"/>
<evidence type="ECO:0000256" key="1">
    <source>
        <dbReference type="HAMAP-Rule" id="MF_02233"/>
    </source>
</evidence>
<comment type="subunit">
    <text evidence="1">Forms a heterodimer with UbiU.</text>
</comment>
<dbReference type="Proteomes" id="UP000295375">
    <property type="component" value="Unassembled WGS sequence"/>
</dbReference>
<sequence>MQISLGPVLYFWSKENLMEFYQQVANWPLQRVYLGEVVCSKRRSLRYQDWLQLAQDLADFGKQVVLSTMTLLEAQSELSMLQRYCDNGDWLIEANDMAAISLCTERQLPFVAGPHINIYSARAMAVLSKQGMQRWVLPVEMSAAQFAAIRHEAQQLNINMPETEVFAYGYMPLAHSARCFTARHHDLPKDDCQFRCQDDADGIAVFSQEGERVFTINGIQTQSGKKVDLRAQWSAMQALGIDAMRFSPQSEGMAEMINAFANSLVSGDTAITPPLEHCNGYWFGAAGMENTLAV</sequence>
<reference evidence="2 3" key="1">
    <citation type="submission" date="2019-03" db="EMBL/GenBank/DDBJ databases">
        <title>Genomic Encyclopedia of Type Strains, Phase IV (KMG-IV): sequencing the most valuable type-strain genomes for metagenomic binning, comparative biology and taxonomic classification.</title>
        <authorList>
            <person name="Goeker M."/>
        </authorList>
    </citation>
    <scope>NUCLEOTIDE SEQUENCE [LARGE SCALE GENOMIC DNA]</scope>
    <source>
        <strain evidence="2 3">DSM 103792</strain>
    </source>
</reference>
<comment type="cofactor">
    <cofactor evidence="1">
        <name>[4Fe-4S] cluster</name>
        <dbReference type="ChEBI" id="CHEBI:49883"/>
    </cofactor>
</comment>
<dbReference type="RefSeq" id="WP_133593582.1">
    <property type="nucleotide sequence ID" value="NZ_CP037953.1"/>
</dbReference>
<keyword evidence="2" id="KW-0378">Hydrolase</keyword>
<dbReference type="GO" id="GO:0008233">
    <property type="term" value="F:peptidase activity"/>
    <property type="evidence" value="ECO:0007669"/>
    <property type="project" value="UniProtKB-KW"/>
</dbReference>
<keyword evidence="1" id="KW-0004">4Fe-4S</keyword>
<dbReference type="PANTHER" id="PTHR30217:SF11">
    <property type="entry name" value="UBIQUINONE BIOSYNTHESIS PROTEIN UBIV"/>
    <property type="match status" value="1"/>
</dbReference>
<dbReference type="HAMAP" id="MF_02233">
    <property type="entry name" value="UbiV"/>
    <property type="match status" value="1"/>
</dbReference>
<dbReference type="GO" id="GO:0051539">
    <property type="term" value="F:4 iron, 4 sulfur cluster binding"/>
    <property type="evidence" value="ECO:0007669"/>
    <property type="project" value="UniProtKB-UniRule"/>
</dbReference>
<dbReference type="UniPathway" id="UPA00232"/>
<keyword evidence="1" id="KW-0831">Ubiquinone biosynthesis</keyword>
<name>A0A4R6UCD1_9GAMM</name>
<feature type="binding site" evidence="1">
    <location>
        <position position="192"/>
    </location>
    <ligand>
        <name>[4Fe-4S] cluster</name>
        <dbReference type="ChEBI" id="CHEBI:49883"/>
    </ligand>
</feature>
<dbReference type="InterPro" id="IPR051454">
    <property type="entry name" value="RNA/ubiquinone_mod_enzymes"/>
</dbReference>
<gene>
    <name evidence="1" type="primary">ubiV</name>
    <name evidence="2" type="ORF">EV696_12832</name>
</gene>
<keyword evidence="1" id="KW-0408">Iron</keyword>
<dbReference type="GO" id="GO:0006744">
    <property type="term" value="P:ubiquinone biosynthetic process"/>
    <property type="evidence" value="ECO:0007669"/>
    <property type="project" value="UniProtKB-UniRule"/>
</dbReference>
<keyword evidence="1" id="KW-0479">Metal-binding</keyword>
<comment type="pathway">
    <text evidence="1">Cofactor biosynthesis; ubiquinone biosynthesis.</text>
</comment>
<feature type="binding site" evidence="1">
    <location>
        <position position="179"/>
    </location>
    <ligand>
        <name>[4Fe-4S] cluster</name>
        <dbReference type="ChEBI" id="CHEBI:49883"/>
    </ligand>
</feature>
<dbReference type="OrthoDB" id="8523349at2"/>
<comment type="function">
    <text evidence="1">Required for O(2)-independent ubiquinone (coenzyme Q) biosynthesis. Together with UbiU, is essential for the C6-hydroxylation reaction in the oxygen-independent ubiquinone biosynthesis pathway.</text>
</comment>
<dbReference type="PANTHER" id="PTHR30217">
    <property type="entry name" value="PEPTIDASE U32 FAMILY"/>
    <property type="match status" value="1"/>
</dbReference>
<accession>A0A4R6UCD1</accession>
<feature type="binding site" evidence="1">
    <location>
        <position position="196"/>
    </location>
    <ligand>
        <name>[4Fe-4S] cluster</name>
        <dbReference type="ChEBI" id="CHEBI:49883"/>
    </ligand>
</feature>
<dbReference type="EMBL" id="SNYM01000028">
    <property type="protein sequence ID" value="TDQ43632.1"/>
    <property type="molecule type" value="Genomic_DNA"/>
</dbReference>
<dbReference type="Pfam" id="PF01136">
    <property type="entry name" value="Peptidase_U32"/>
    <property type="match status" value="1"/>
</dbReference>
<evidence type="ECO:0000313" key="3">
    <source>
        <dbReference type="Proteomes" id="UP000295375"/>
    </source>
</evidence>
<dbReference type="NCBIfam" id="NF011991">
    <property type="entry name" value="PRK15447.1"/>
    <property type="match status" value="1"/>
</dbReference>
<dbReference type="AlphaFoldDB" id="A0A4R6UCD1"/>
<feature type="binding site" evidence="1">
    <location>
        <position position="39"/>
    </location>
    <ligand>
        <name>[4Fe-4S] cluster</name>
        <dbReference type="ChEBI" id="CHEBI:49883"/>
    </ligand>
</feature>
<organism evidence="2 3">
    <name type="scientific">Permianibacter aggregans</name>
    <dbReference type="NCBI Taxonomy" id="1510150"/>
    <lineage>
        <taxon>Bacteria</taxon>
        <taxon>Pseudomonadati</taxon>
        <taxon>Pseudomonadota</taxon>
        <taxon>Gammaproteobacteria</taxon>
        <taxon>Pseudomonadales</taxon>
        <taxon>Pseudomonadaceae</taxon>
        <taxon>Permianibacter</taxon>
    </lineage>
</organism>
<dbReference type="GO" id="GO:0006508">
    <property type="term" value="P:proteolysis"/>
    <property type="evidence" value="ECO:0007669"/>
    <property type="project" value="UniProtKB-KW"/>
</dbReference>
<keyword evidence="2" id="KW-0645">Protease</keyword>
<dbReference type="InterPro" id="IPR001539">
    <property type="entry name" value="Peptidase_U32"/>
</dbReference>
<dbReference type="GO" id="GO:0046872">
    <property type="term" value="F:metal ion binding"/>
    <property type="evidence" value="ECO:0007669"/>
    <property type="project" value="UniProtKB-KW"/>
</dbReference>
<dbReference type="InterPro" id="IPR043693">
    <property type="entry name" value="UbiV"/>
</dbReference>
<evidence type="ECO:0000313" key="2">
    <source>
        <dbReference type="EMBL" id="TDQ43632.1"/>
    </source>
</evidence>
<comment type="similarity">
    <text evidence="1">Belongs to the peptidase U32 family. UbiV subfamily.</text>
</comment>
<keyword evidence="1" id="KW-0411">Iron-sulfur</keyword>
<protein>
    <recommendedName>
        <fullName evidence="1">Ubiquinone biosynthesis protein UbiV</fullName>
    </recommendedName>
</protein>
<comment type="caution">
    <text evidence="2">The sequence shown here is derived from an EMBL/GenBank/DDBJ whole genome shotgun (WGS) entry which is preliminary data.</text>
</comment>
<keyword evidence="3" id="KW-1185">Reference proteome</keyword>